<evidence type="ECO:0000256" key="5">
    <source>
        <dbReference type="ARBA" id="ARBA00022989"/>
    </source>
</evidence>
<dbReference type="OrthoDB" id="9768158at2"/>
<feature type="transmembrane region" description="Helical" evidence="7">
    <location>
        <begin position="48"/>
        <end position="74"/>
    </location>
</feature>
<dbReference type="KEGG" id="ial:IALB_2427"/>
<proteinExistence type="inferred from homology"/>
<organism evidence="8 9">
    <name type="scientific">Ignavibacterium album (strain DSM 19864 / JCM 16511 / NBRC 101810 / Mat9-16)</name>
    <dbReference type="NCBI Taxonomy" id="945713"/>
    <lineage>
        <taxon>Bacteria</taxon>
        <taxon>Pseudomonadati</taxon>
        <taxon>Ignavibacteriota</taxon>
        <taxon>Ignavibacteria</taxon>
        <taxon>Ignavibacteriales</taxon>
        <taxon>Ignavibacteriaceae</taxon>
        <taxon>Ignavibacterium</taxon>
    </lineage>
</organism>
<evidence type="ECO:0000313" key="9">
    <source>
        <dbReference type="Proteomes" id="UP000007394"/>
    </source>
</evidence>
<evidence type="ECO:0000256" key="6">
    <source>
        <dbReference type="ARBA" id="ARBA00023136"/>
    </source>
</evidence>
<protein>
    <submittedName>
        <fullName evidence="8">Polysulfide reductase</fullName>
    </submittedName>
</protein>
<reference evidence="8 9" key="1">
    <citation type="journal article" date="2012" name="Front. Microbiol.">
        <title>Complete genome of Ignavibacterium album, a metabolically versatile, flagellated, facultative anaerobe from the phylum Chlorobi.</title>
        <authorList>
            <person name="Liu Z."/>
            <person name="Frigaard N.-U."/>
            <person name="Vogl K."/>
            <person name="Iino T."/>
            <person name="Ohkuma M."/>
            <person name="Overmann J."/>
            <person name="Bryant D.A."/>
        </authorList>
    </citation>
    <scope>NUCLEOTIDE SEQUENCE [LARGE SCALE GENOMIC DNA]</scope>
    <source>
        <strain evidence="9">DSM 19864 / JCM 16511 / NBRC 101810 / Mat9-16</strain>
    </source>
</reference>
<feature type="transmembrane region" description="Helical" evidence="7">
    <location>
        <begin position="164"/>
        <end position="188"/>
    </location>
</feature>
<dbReference type="Pfam" id="PF03916">
    <property type="entry name" value="NrfD"/>
    <property type="match status" value="1"/>
</dbReference>
<evidence type="ECO:0000256" key="1">
    <source>
        <dbReference type="ARBA" id="ARBA00004651"/>
    </source>
</evidence>
<dbReference type="EMBL" id="CP003418">
    <property type="protein sequence ID" value="AFH50130.1"/>
    <property type="molecule type" value="Genomic_DNA"/>
</dbReference>
<evidence type="ECO:0000313" key="8">
    <source>
        <dbReference type="EMBL" id="AFH50130.1"/>
    </source>
</evidence>
<keyword evidence="5 7" id="KW-1133">Transmembrane helix</keyword>
<dbReference type="GO" id="GO:0009061">
    <property type="term" value="P:anaerobic respiration"/>
    <property type="evidence" value="ECO:0007669"/>
    <property type="project" value="TreeGrafter"/>
</dbReference>
<feature type="transmembrane region" description="Helical" evidence="7">
    <location>
        <begin position="304"/>
        <end position="323"/>
    </location>
</feature>
<dbReference type="STRING" id="945713.IALB_2427"/>
<dbReference type="InterPro" id="IPR051817">
    <property type="entry name" value="FDH_cytochrome_b556_subunit"/>
</dbReference>
<feature type="transmembrane region" description="Helical" evidence="7">
    <location>
        <begin position="343"/>
        <end position="361"/>
    </location>
</feature>
<evidence type="ECO:0000256" key="2">
    <source>
        <dbReference type="ARBA" id="ARBA00008929"/>
    </source>
</evidence>
<comment type="subcellular location">
    <subcellularLocation>
        <location evidence="1">Cell membrane</location>
        <topology evidence="1">Multi-pass membrane protein</topology>
    </subcellularLocation>
</comment>
<gene>
    <name evidence="8" type="ordered locus">IALB_2427</name>
</gene>
<comment type="similarity">
    <text evidence="2">Belongs to the NrfD family.</text>
</comment>
<sequence length="389" mass="43961">MKQIIPKITFWRVVAVIIVVAGLYSTYLRFTGGLGASTNLSDEFPWGLWIGFDILVGVGLAAGGFTICAITHIFNIEKYKPLARPAILTAFLGYILVIFGLLYDLGKPYNIWHAIIYWNPRSVMFEVAWCVMLYTTVLFLEFLPIALEKFRLKKLLAFMKKVGIPIMITGVILSTLHQSSLGSLFLIVPQKMYPLWYSGLLPVYFFISAVGAGLTMVIFEAYLSARAFNKGIEADLLSRIGLYSVIILMLGFIVKLIDFALTDKIHLLFTINNYTLLFYLEILVGTIVPFGLLIQKRIRENRRWLYASAIMVISGFLLNRLNVSITSITPGAGIKYFPSIYEISVTLMLVTLGMWAFKIIAKNFPVFASEVHFENNQFQYNEKLSEGKV</sequence>
<evidence type="ECO:0000256" key="7">
    <source>
        <dbReference type="SAM" id="Phobius"/>
    </source>
</evidence>
<accession>I0AMC3</accession>
<dbReference type="AlphaFoldDB" id="I0AMC3"/>
<dbReference type="PANTHER" id="PTHR30074:SF4">
    <property type="entry name" value="NI_FE-HYDROGENASE 2 B-TYPE CYTOCHROME SUBUNIT-RELATED"/>
    <property type="match status" value="1"/>
</dbReference>
<dbReference type="RefSeq" id="WP_014561272.1">
    <property type="nucleotide sequence ID" value="NC_017464.1"/>
</dbReference>
<keyword evidence="6 7" id="KW-0472">Membrane</keyword>
<keyword evidence="3" id="KW-1003">Cell membrane</keyword>
<feature type="transmembrane region" description="Helical" evidence="7">
    <location>
        <begin position="9"/>
        <end position="28"/>
    </location>
</feature>
<feature type="transmembrane region" description="Helical" evidence="7">
    <location>
        <begin position="194"/>
        <end position="219"/>
    </location>
</feature>
<evidence type="ECO:0000256" key="3">
    <source>
        <dbReference type="ARBA" id="ARBA00022475"/>
    </source>
</evidence>
<feature type="transmembrane region" description="Helical" evidence="7">
    <location>
        <begin position="274"/>
        <end position="292"/>
    </location>
</feature>
<dbReference type="PANTHER" id="PTHR30074">
    <property type="entry name" value="FORMATE DEHYDROGENASE, NITRATE-INDUCIBLE, CYTOCHROME B556 FDN SUBUNIT"/>
    <property type="match status" value="1"/>
</dbReference>
<keyword evidence="9" id="KW-1185">Reference proteome</keyword>
<feature type="transmembrane region" description="Helical" evidence="7">
    <location>
        <begin position="240"/>
        <end position="262"/>
    </location>
</feature>
<keyword evidence="4 7" id="KW-0812">Transmembrane</keyword>
<feature type="transmembrane region" description="Helical" evidence="7">
    <location>
        <begin position="123"/>
        <end position="143"/>
    </location>
</feature>
<dbReference type="HOGENOM" id="CLU_049007_0_0_10"/>
<dbReference type="Proteomes" id="UP000007394">
    <property type="component" value="Chromosome"/>
</dbReference>
<feature type="transmembrane region" description="Helical" evidence="7">
    <location>
        <begin position="86"/>
        <end position="103"/>
    </location>
</feature>
<dbReference type="eggNOG" id="COG5557">
    <property type="taxonomic scope" value="Bacteria"/>
</dbReference>
<dbReference type="GO" id="GO:0005886">
    <property type="term" value="C:plasma membrane"/>
    <property type="evidence" value="ECO:0007669"/>
    <property type="project" value="UniProtKB-SubCell"/>
</dbReference>
<evidence type="ECO:0000256" key="4">
    <source>
        <dbReference type="ARBA" id="ARBA00022692"/>
    </source>
</evidence>
<name>I0AMC3_IGNAJ</name>
<dbReference type="InterPro" id="IPR005614">
    <property type="entry name" value="NrfD-like"/>
</dbReference>